<evidence type="ECO:0000313" key="1">
    <source>
        <dbReference type="EMBL" id="NGU31528.1"/>
    </source>
</evidence>
<name>A0AAP6WP71_CLOPF</name>
<gene>
    <name evidence="1" type="ORF">G6Z34_15740</name>
</gene>
<evidence type="ECO:0000313" key="2">
    <source>
        <dbReference type="Proteomes" id="UP000481454"/>
    </source>
</evidence>
<dbReference type="EMBL" id="JAALLZ010000012">
    <property type="protein sequence ID" value="NGU31528.1"/>
    <property type="molecule type" value="Genomic_DNA"/>
</dbReference>
<sequence length="304" mass="35745">MLKRTNLKITSEEWMILNNNIECNNARAKAASVLNFLKKCIEANEGTFSKSLAKIHILYSRAHFKFTLTHFKNIINRLKDLGLLVIEKIKNRNVYTLPKEKKSNINIKNYVLINKNIHCNNFTLTKKVTKKVTKKKSNATTDITKFEVNEKKHRYMDLYYINNLHITYNDIIDYLKNSYKGIKKSFDIATKKELKEIAEVLFVANNVNSNSKRDKYIQHLVLNKIKFSLKKIKFSGAVSYIETILFEKMIEVDSGDREIPNWITDGTKVKARHTNFTQRNYSKKDFEKMEQEWLEDQWSNTALV</sequence>
<dbReference type="RefSeq" id="WP_052296800.1">
    <property type="nucleotide sequence ID" value="NZ_CATNWX010000013.1"/>
</dbReference>
<comment type="caution">
    <text evidence="1">The sequence shown here is derived from an EMBL/GenBank/DDBJ whole genome shotgun (WGS) entry which is preliminary data.</text>
</comment>
<dbReference type="Proteomes" id="UP000481454">
    <property type="component" value="Unassembled WGS sequence"/>
</dbReference>
<reference evidence="1 2" key="1">
    <citation type="submission" date="2020-02" db="EMBL/GenBank/DDBJ databases">
        <title>Genomic Insights into the Phylogeny and Genetic Plasticity of the Human and Animal Enteric Pathogen Clostridium perfringens.</title>
        <authorList>
            <person name="Feng Y."/>
            <person name="Hu Y."/>
        </authorList>
    </citation>
    <scope>NUCLEOTIDE SEQUENCE [LARGE SCALE GENOMIC DNA]</scope>
    <source>
        <strain evidence="1 2">CP-40</strain>
    </source>
</reference>
<protein>
    <recommendedName>
        <fullName evidence="3">Plasmid replication protein</fullName>
    </recommendedName>
</protein>
<evidence type="ECO:0008006" key="3">
    <source>
        <dbReference type="Google" id="ProtNLM"/>
    </source>
</evidence>
<accession>A0AAP6WP71</accession>
<organism evidence="1 2">
    <name type="scientific">Clostridium perfringens</name>
    <dbReference type="NCBI Taxonomy" id="1502"/>
    <lineage>
        <taxon>Bacteria</taxon>
        <taxon>Bacillati</taxon>
        <taxon>Bacillota</taxon>
        <taxon>Clostridia</taxon>
        <taxon>Eubacteriales</taxon>
        <taxon>Clostridiaceae</taxon>
        <taxon>Clostridium</taxon>
    </lineage>
</organism>
<dbReference type="AlphaFoldDB" id="A0AAP6WP71"/>
<proteinExistence type="predicted"/>